<comment type="caution">
    <text evidence="2">The sequence shown here is derived from an EMBL/GenBank/DDBJ whole genome shotgun (WGS) entry which is preliminary data.</text>
</comment>
<protein>
    <recommendedName>
        <fullName evidence="1">Thioredoxin-like fold domain-containing protein</fullName>
    </recommendedName>
</protein>
<dbReference type="SUPFAM" id="SSF52833">
    <property type="entry name" value="Thioredoxin-like"/>
    <property type="match status" value="1"/>
</dbReference>
<name>A0A150WC41_BDEBC</name>
<sequence length="254" mass="28675">MWKISIASFLLAGCAPSTEELKKVFAENPDIVFTAIEKDPERFVDLTKQAINPDYRQRQKESAQENERLKKAEAPIVDEKRISLGPKNAAVTIIIFSDFLTCYKCPQAEEGALQMLQRFPNQVRIVYRHLPASRGKDAIQAAEYVEAIGRQDFKMVALFRERVFANHGRVRNEGEAYFKSLTRKLDVDMARLHSDLAEIRQEKLVKKDIDEAAKQGAKTPPFFVVNGVGVSGKAAPLENLINKILSQEKKKGDL</sequence>
<dbReference type="AlphaFoldDB" id="A0A150WC41"/>
<dbReference type="Gene3D" id="3.40.30.10">
    <property type="entry name" value="Glutaredoxin"/>
    <property type="match status" value="1"/>
</dbReference>
<dbReference type="Pfam" id="PF13462">
    <property type="entry name" value="Thioredoxin_4"/>
    <property type="match status" value="1"/>
</dbReference>
<accession>A0A150WC41</accession>
<organism evidence="2 3">
    <name type="scientific">Bdellovibrio bacteriovorus</name>
    <dbReference type="NCBI Taxonomy" id="959"/>
    <lineage>
        <taxon>Bacteria</taxon>
        <taxon>Pseudomonadati</taxon>
        <taxon>Bdellovibrionota</taxon>
        <taxon>Bdellovibrionia</taxon>
        <taxon>Bdellovibrionales</taxon>
        <taxon>Pseudobdellovibrionaceae</taxon>
        <taxon>Bdellovibrio</taxon>
    </lineage>
</organism>
<evidence type="ECO:0000313" key="3">
    <source>
        <dbReference type="Proteomes" id="UP000075391"/>
    </source>
</evidence>
<evidence type="ECO:0000259" key="1">
    <source>
        <dbReference type="Pfam" id="PF13462"/>
    </source>
</evidence>
<dbReference type="Proteomes" id="UP000075391">
    <property type="component" value="Unassembled WGS sequence"/>
</dbReference>
<gene>
    <name evidence="2" type="ORF">AZI85_13260</name>
</gene>
<dbReference type="InterPro" id="IPR036249">
    <property type="entry name" value="Thioredoxin-like_sf"/>
</dbReference>
<reference evidence="2 3" key="1">
    <citation type="submission" date="2016-03" db="EMBL/GenBank/DDBJ databases">
        <authorList>
            <person name="Ploux O."/>
        </authorList>
    </citation>
    <scope>NUCLEOTIDE SEQUENCE [LARGE SCALE GENOMIC DNA]</scope>
    <source>
        <strain evidence="2 3">BER2</strain>
    </source>
</reference>
<dbReference type="OrthoDB" id="9807490at2"/>
<dbReference type="InterPro" id="IPR012336">
    <property type="entry name" value="Thioredoxin-like_fold"/>
</dbReference>
<feature type="domain" description="Thioredoxin-like fold" evidence="1">
    <location>
        <begin position="80"/>
        <end position="232"/>
    </location>
</feature>
<proteinExistence type="predicted"/>
<evidence type="ECO:0000313" key="2">
    <source>
        <dbReference type="EMBL" id="KYG60430.1"/>
    </source>
</evidence>
<dbReference type="RefSeq" id="WP_063245192.1">
    <property type="nucleotide sequence ID" value="NZ_LUKF01000020.1"/>
</dbReference>
<dbReference type="EMBL" id="LUKF01000020">
    <property type="protein sequence ID" value="KYG60430.1"/>
    <property type="molecule type" value="Genomic_DNA"/>
</dbReference>